<feature type="compositionally biased region" description="Low complexity" evidence="1">
    <location>
        <begin position="201"/>
        <end position="231"/>
    </location>
</feature>
<evidence type="ECO:0000256" key="1">
    <source>
        <dbReference type="SAM" id="MobiDB-lite"/>
    </source>
</evidence>
<dbReference type="Proteomes" id="UP000701801">
    <property type="component" value="Unassembled WGS sequence"/>
</dbReference>
<feature type="compositionally biased region" description="Polar residues" evidence="1">
    <location>
        <begin position="9"/>
        <end position="25"/>
    </location>
</feature>
<comment type="caution">
    <text evidence="2">The sequence shown here is derived from an EMBL/GenBank/DDBJ whole genome shotgun (WGS) entry which is preliminary data.</text>
</comment>
<protein>
    <submittedName>
        <fullName evidence="2">Uncharacterized protein</fullName>
    </submittedName>
</protein>
<feature type="compositionally biased region" description="Acidic residues" evidence="1">
    <location>
        <begin position="466"/>
        <end position="477"/>
    </location>
</feature>
<feature type="region of interest" description="Disordered" evidence="1">
    <location>
        <begin position="155"/>
        <end position="247"/>
    </location>
</feature>
<name>A0A9N9PXR7_9HELO</name>
<dbReference type="EMBL" id="CAJVRM010000032">
    <property type="protein sequence ID" value="CAG8972015.1"/>
    <property type="molecule type" value="Genomic_DNA"/>
</dbReference>
<proteinExistence type="predicted"/>
<gene>
    <name evidence="2" type="ORF">HYALB_00008300</name>
</gene>
<dbReference type="AlphaFoldDB" id="A0A9N9PXR7"/>
<feature type="compositionally biased region" description="Polar residues" evidence="1">
    <location>
        <begin position="155"/>
        <end position="193"/>
    </location>
</feature>
<accession>A0A9N9PXR7</accession>
<feature type="compositionally biased region" description="Low complexity" evidence="1">
    <location>
        <begin position="405"/>
        <end position="417"/>
    </location>
</feature>
<feature type="compositionally biased region" description="Basic residues" evidence="1">
    <location>
        <begin position="445"/>
        <end position="462"/>
    </location>
</feature>
<feature type="compositionally biased region" description="Basic and acidic residues" evidence="1">
    <location>
        <begin position="421"/>
        <end position="432"/>
    </location>
</feature>
<dbReference type="OrthoDB" id="10410144at2759"/>
<evidence type="ECO:0000313" key="2">
    <source>
        <dbReference type="EMBL" id="CAG8972015.1"/>
    </source>
</evidence>
<feature type="region of interest" description="Disordered" evidence="1">
    <location>
        <begin position="1"/>
        <end position="25"/>
    </location>
</feature>
<evidence type="ECO:0000313" key="3">
    <source>
        <dbReference type="Proteomes" id="UP000701801"/>
    </source>
</evidence>
<sequence>MDLRRILNPVNNSGTSSSQNPTTLSTNMNLRNILNPVNNSGTSTQNATRLSIRESNLQALRMARRVRRASPFSFRQRRSSLWANGYPTASDLRPIRPPPLSLAHVLEPVNIQVAQVTIPLIDPRRPPPLPALQPRNSIFQRIPNTTIQRITPAPSMSSMQQNNVPTTRNPFRLTITGTSGSHPQLSTHPQTSAMEGHRRGSSNTNPNPSGPSRNDSLSDAASNPPTTAATTQVQNPVPAPARAPASVPAPLTATASTNLIQNHRPNFPYPHPSFQDQDIVLGRTQAQWRDHLVQGQMAVLGLQRGVHERIQTPDGYFPWDKTPITTPKPGQRPNLNYVQYAYLARVPGHCMKTKILREEVFNWVPELRTDAGDRSVSRSQCMNRGVFISVTNKGVKWTRLRKIGEPIQEPGPGPNKNGKAKKAEGEKRKHADEEEEEEVSPPQAKKQKKTGGKAKNPKGAKRKNTDEEEEEAEEEEVSQPQAKKQKKTGGKKEAKALQKKGKKKM</sequence>
<reference evidence="2" key="1">
    <citation type="submission" date="2021-07" db="EMBL/GenBank/DDBJ databases">
        <authorList>
            <person name="Durling M."/>
        </authorList>
    </citation>
    <scope>NUCLEOTIDE SEQUENCE</scope>
</reference>
<organism evidence="2 3">
    <name type="scientific">Hymenoscyphus albidus</name>
    <dbReference type="NCBI Taxonomy" id="595503"/>
    <lineage>
        <taxon>Eukaryota</taxon>
        <taxon>Fungi</taxon>
        <taxon>Dikarya</taxon>
        <taxon>Ascomycota</taxon>
        <taxon>Pezizomycotina</taxon>
        <taxon>Leotiomycetes</taxon>
        <taxon>Helotiales</taxon>
        <taxon>Helotiaceae</taxon>
        <taxon>Hymenoscyphus</taxon>
    </lineage>
</organism>
<feature type="region of interest" description="Disordered" evidence="1">
    <location>
        <begin position="403"/>
        <end position="505"/>
    </location>
</feature>
<keyword evidence="3" id="KW-1185">Reference proteome</keyword>